<keyword evidence="6" id="KW-1185">Reference proteome</keyword>
<dbReference type="Gene3D" id="1.10.10.10">
    <property type="entry name" value="Winged helix-like DNA-binding domain superfamily/Winged helix DNA-binding domain"/>
    <property type="match status" value="1"/>
</dbReference>
<proteinExistence type="predicted"/>
<keyword evidence="2" id="KW-0805">Transcription regulation</keyword>
<evidence type="ECO:0000313" key="5">
    <source>
        <dbReference type="EMBL" id="SCB18280.1"/>
    </source>
</evidence>
<evidence type="ECO:0000256" key="1">
    <source>
        <dbReference type="ARBA" id="ARBA00022491"/>
    </source>
</evidence>
<sequence>MARSATTRQVHILEIVREQGFASIEQLAARFEVTQQTIRRLVNALCDQGLLRRVHGGVSLPVQNQNLAYSSRHRLNAEAKRRIAHATAKLIPDGTSLMIGLGTTPEYVAQALSRRRGLRVITNSLNVAAAFSHNPDVEITIAGGTLRPLDRDIIGEAAVHFFSGFRADFGIFGVGGVDADGSLLDFHVDEVKARQSIAANSRTSVLVADITKFGRNATVRGGHLDECHHLVIDDRLPAAFELSAQRYSGQIHTAGDARADFELLGDI</sequence>
<dbReference type="InterPro" id="IPR001034">
    <property type="entry name" value="DeoR_HTH"/>
</dbReference>
<reference evidence="6" key="1">
    <citation type="submission" date="2016-08" db="EMBL/GenBank/DDBJ databases">
        <authorList>
            <person name="Varghese N."/>
            <person name="Submissions Spin"/>
        </authorList>
    </citation>
    <scope>NUCLEOTIDE SEQUENCE [LARGE SCALE GENOMIC DNA]</scope>
    <source>
        <strain evidence="6">ERR11</strain>
    </source>
</reference>
<dbReference type="InterPro" id="IPR037171">
    <property type="entry name" value="NagB/RpiA_transferase-like"/>
</dbReference>
<protein>
    <submittedName>
        <fullName evidence="5">Transcriptional regulator, DeoR family</fullName>
    </submittedName>
</protein>
<evidence type="ECO:0000256" key="3">
    <source>
        <dbReference type="ARBA" id="ARBA00023163"/>
    </source>
</evidence>
<feature type="domain" description="HTH deoR-type" evidence="4">
    <location>
        <begin position="5"/>
        <end position="60"/>
    </location>
</feature>
<dbReference type="SMART" id="SM01134">
    <property type="entry name" value="DeoRC"/>
    <property type="match status" value="1"/>
</dbReference>
<dbReference type="Proteomes" id="UP000199184">
    <property type="component" value="Unassembled WGS sequence"/>
</dbReference>
<dbReference type="PANTHER" id="PTHR30363">
    <property type="entry name" value="HTH-TYPE TRANSCRIPTIONAL REGULATOR SRLR-RELATED"/>
    <property type="match status" value="1"/>
</dbReference>
<dbReference type="PRINTS" id="PR00037">
    <property type="entry name" value="HTHLACR"/>
</dbReference>
<evidence type="ECO:0000313" key="6">
    <source>
        <dbReference type="Proteomes" id="UP000199184"/>
    </source>
</evidence>
<dbReference type="GO" id="GO:0003700">
    <property type="term" value="F:DNA-binding transcription factor activity"/>
    <property type="evidence" value="ECO:0007669"/>
    <property type="project" value="InterPro"/>
</dbReference>
<dbReference type="AlphaFoldDB" id="A0A1C3URZ5"/>
<dbReference type="Pfam" id="PF00455">
    <property type="entry name" value="DeoRC"/>
    <property type="match status" value="1"/>
</dbReference>
<dbReference type="PROSITE" id="PS51000">
    <property type="entry name" value="HTH_DEOR_2"/>
    <property type="match status" value="1"/>
</dbReference>
<evidence type="ECO:0000259" key="4">
    <source>
        <dbReference type="PROSITE" id="PS51000"/>
    </source>
</evidence>
<dbReference type="Pfam" id="PF08220">
    <property type="entry name" value="HTH_DeoR"/>
    <property type="match status" value="1"/>
</dbReference>
<dbReference type="InterPro" id="IPR036388">
    <property type="entry name" value="WH-like_DNA-bd_sf"/>
</dbReference>
<dbReference type="EMBL" id="FMAI01000002">
    <property type="protein sequence ID" value="SCB18280.1"/>
    <property type="molecule type" value="Genomic_DNA"/>
</dbReference>
<organism evidence="5 6">
    <name type="scientific">Bradyrhizobium shewense</name>
    <dbReference type="NCBI Taxonomy" id="1761772"/>
    <lineage>
        <taxon>Bacteria</taxon>
        <taxon>Pseudomonadati</taxon>
        <taxon>Pseudomonadota</taxon>
        <taxon>Alphaproteobacteria</taxon>
        <taxon>Hyphomicrobiales</taxon>
        <taxon>Nitrobacteraceae</taxon>
        <taxon>Bradyrhizobium</taxon>
    </lineage>
</organism>
<name>A0A1C3URZ5_9BRAD</name>
<evidence type="ECO:0000256" key="2">
    <source>
        <dbReference type="ARBA" id="ARBA00023015"/>
    </source>
</evidence>
<dbReference type="InterPro" id="IPR036390">
    <property type="entry name" value="WH_DNA-bd_sf"/>
</dbReference>
<keyword evidence="1" id="KW-0678">Repressor</keyword>
<dbReference type="InterPro" id="IPR014036">
    <property type="entry name" value="DeoR-like_C"/>
</dbReference>
<keyword evidence="3" id="KW-0804">Transcription</keyword>
<gene>
    <name evidence="5" type="ORF">GA0061098_1002357</name>
</gene>
<dbReference type="SUPFAM" id="SSF100950">
    <property type="entry name" value="NagB/RpiA/CoA transferase-like"/>
    <property type="match status" value="1"/>
</dbReference>
<accession>A0A1C3URZ5</accession>
<dbReference type="PANTHER" id="PTHR30363:SF4">
    <property type="entry name" value="GLYCEROL-3-PHOSPHATE REGULON REPRESSOR"/>
    <property type="match status" value="1"/>
</dbReference>
<dbReference type="InterPro" id="IPR050313">
    <property type="entry name" value="Carb_Metab_HTH_regulators"/>
</dbReference>
<dbReference type="SUPFAM" id="SSF46785">
    <property type="entry name" value="Winged helix' DNA-binding domain"/>
    <property type="match status" value="1"/>
</dbReference>
<dbReference type="RefSeq" id="WP_091954673.1">
    <property type="nucleotide sequence ID" value="NZ_FMAI01000002.1"/>
</dbReference>
<dbReference type="Gene3D" id="3.40.50.1360">
    <property type="match status" value="1"/>
</dbReference>
<dbReference type="SMART" id="SM00420">
    <property type="entry name" value="HTH_DEOR"/>
    <property type="match status" value="1"/>
</dbReference>